<evidence type="ECO:0000259" key="1">
    <source>
        <dbReference type="Pfam" id="PF12680"/>
    </source>
</evidence>
<protein>
    <recommendedName>
        <fullName evidence="1">SnoaL-like domain-containing protein</fullName>
    </recommendedName>
</protein>
<dbReference type="SUPFAM" id="SSF54427">
    <property type="entry name" value="NTF2-like"/>
    <property type="match status" value="1"/>
</dbReference>
<dbReference type="RefSeq" id="WP_000045913.1">
    <property type="nucleotide sequence ID" value="NC_006274.1"/>
</dbReference>
<proteinExistence type="predicted"/>
<dbReference type="KEGG" id="bcz:BCE33L0723"/>
<evidence type="ECO:0000313" key="3">
    <source>
        <dbReference type="Proteomes" id="UP000002612"/>
    </source>
</evidence>
<gene>
    <name evidence="2" type="ordered locus">BCE33L0723</name>
</gene>
<dbReference type="Proteomes" id="UP000002612">
    <property type="component" value="Chromosome"/>
</dbReference>
<accession>Q63FI5</accession>
<feature type="domain" description="SnoaL-like" evidence="1">
    <location>
        <begin position="10"/>
        <end position="117"/>
    </location>
</feature>
<sequence length="140" mass="15662">MSKSNLEIIRSTYEGSASSNAKHLAEALSEKAEWTEAEGFPYGGTYIGVEAIMENVFIRLGSEWDDYKASVNTYHEVKGKDVIIADGVYSGVYKETGKSFEAEFVHVWQLENGKIVKFKQYVDSHIVREAMKSSCFLNGS</sequence>
<dbReference type="PANTHER" id="PTHR41252">
    <property type="entry name" value="BLR2505 PROTEIN"/>
    <property type="match status" value="1"/>
</dbReference>
<name>Q63FI5_BACCZ</name>
<organism evidence="2 3">
    <name type="scientific">Bacillus cereus (strain ZK / E33L)</name>
    <dbReference type="NCBI Taxonomy" id="288681"/>
    <lineage>
        <taxon>Bacteria</taxon>
        <taxon>Bacillati</taxon>
        <taxon>Bacillota</taxon>
        <taxon>Bacilli</taxon>
        <taxon>Bacillales</taxon>
        <taxon>Bacillaceae</taxon>
        <taxon>Bacillus</taxon>
        <taxon>Bacillus cereus group</taxon>
    </lineage>
</organism>
<dbReference type="InterPro" id="IPR032710">
    <property type="entry name" value="NTF2-like_dom_sf"/>
</dbReference>
<dbReference type="PATRIC" id="fig|288681.22.peg.4861"/>
<dbReference type="InterPro" id="IPR037401">
    <property type="entry name" value="SnoaL-like"/>
</dbReference>
<dbReference type="PANTHER" id="PTHR41252:SF1">
    <property type="entry name" value="BLR2505 PROTEIN"/>
    <property type="match status" value="1"/>
</dbReference>
<evidence type="ECO:0000313" key="2">
    <source>
        <dbReference type="EMBL" id="AAU19520.1"/>
    </source>
</evidence>
<reference evidence="3" key="1">
    <citation type="journal article" date="2006" name="J. Bacteriol.">
        <title>Pathogenomic sequence analysis of Bacillus cereus and Bacillus thuringiensis isolates closely related to Bacillus anthracis.</title>
        <authorList>
            <person name="Han C.S."/>
            <person name="Xie G."/>
            <person name="Challacombe J.F."/>
            <person name="Altherr M.R."/>
            <person name="Bhotika S.S."/>
            <person name="Brown N."/>
            <person name="Bruce D."/>
            <person name="Campbell C.S."/>
            <person name="Campbell M.L."/>
            <person name="Chen J."/>
            <person name="Chertkov O."/>
            <person name="Cleland C."/>
            <person name="Dimitrijevic M."/>
            <person name="Doggett N.A."/>
            <person name="Fawcett J.J."/>
            <person name="Glavina T."/>
            <person name="Goodwin L.A."/>
            <person name="Green L.D."/>
            <person name="Hill K.K."/>
            <person name="Hitchcock P."/>
            <person name="Jackson P.J."/>
            <person name="Keim P."/>
            <person name="Kewalramani A.R."/>
            <person name="Longmire J."/>
            <person name="Lucas S."/>
            <person name="Malfatti S."/>
            <person name="McMurry K."/>
            <person name="Meincke L.J."/>
            <person name="Misra M."/>
            <person name="Moseman B.L."/>
            <person name="Mundt M."/>
            <person name="Munk A.C."/>
            <person name="Okinaka R.T."/>
            <person name="Parson-Quintana B."/>
            <person name="Reilly L.P."/>
            <person name="Richardson P."/>
            <person name="Robinson D.L."/>
            <person name="Rubin E."/>
            <person name="Saunders E."/>
            <person name="Tapia R."/>
            <person name="Tesmer J.G."/>
            <person name="Thayer N."/>
            <person name="Thompson L.S."/>
            <person name="Tice H."/>
            <person name="Ticknor L.O."/>
            <person name="Wills P.L."/>
            <person name="Brettin T.S."/>
            <person name="Gilna P."/>
        </authorList>
    </citation>
    <scope>NUCLEOTIDE SEQUENCE [LARGE SCALE GENOMIC DNA]</scope>
    <source>
        <strain evidence="3">ZK / E33L</strain>
    </source>
</reference>
<dbReference type="EMBL" id="CP000001">
    <property type="protein sequence ID" value="AAU19520.1"/>
    <property type="molecule type" value="Genomic_DNA"/>
</dbReference>
<dbReference type="Pfam" id="PF12680">
    <property type="entry name" value="SnoaL_2"/>
    <property type="match status" value="1"/>
</dbReference>
<dbReference type="AlphaFoldDB" id="Q63FI5"/>
<dbReference type="Gene3D" id="3.10.450.50">
    <property type="match status" value="1"/>
</dbReference>